<dbReference type="STRING" id="408657.SAMN04487995_3557"/>
<dbReference type="EMBL" id="FNXY01000005">
    <property type="protein sequence ID" value="SEJ16416.1"/>
    <property type="molecule type" value="Genomic_DNA"/>
</dbReference>
<protein>
    <submittedName>
        <fullName evidence="1">Uncharacterized protein</fullName>
    </submittedName>
</protein>
<evidence type="ECO:0000313" key="1">
    <source>
        <dbReference type="EMBL" id="SEJ16416.1"/>
    </source>
</evidence>
<organism evidence="1 2">
    <name type="scientific">Dyadobacter koreensis</name>
    <dbReference type="NCBI Taxonomy" id="408657"/>
    <lineage>
        <taxon>Bacteria</taxon>
        <taxon>Pseudomonadati</taxon>
        <taxon>Bacteroidota</taxon>
        <taxon>Cytophagia</taxon>
        <taxon>Cytophagales</taxon>
        <taxon>Spirosomataceae</taxon>
        <taxon>Dyadobacter</taxon>
    </lineage>
</organism>
<proteinExistence type="predicted"/>
<name>A0A1H6WL06_9BACT</name>
<keyword evidence="2" id="KW-1185">Reference proteome</keyword>
<reference evidence="1 2" key="1">
    <citation type="submission" date="2016-10" db="EMBL/GenBank/DDBJ databases">
        <authorList>
            <person name="de Groot N.N."/>
        </authorList>
    </citation>
    <scope>NUCLEOTIDE SEQUENCE [LARGE SCALE GENOMIC DNA]</scope>
    <source>
        <strain evidence="1 2">DSM 19938</strain>
    </source>
</reference>
<dbReference type="RefSeq" id="WP_090337407.1">
    <property type="nucleotide sequence ID" value="NZ_FNXY01000005.1"/>
</dbReference>
<accession>A0A1H6WL06</accession>
<evidence type="ECO:0000313" key="2">
    <source>
        <dbReference type="Proteomes" id="UP000199532"/>
    </source>
</evidence>
<sequence>MYFFDLPGFHPVSGIDTEDQGQYPYLHFKNSMFEREEINYYNSNFPFKKLVFSNGETLFVSEKNLIAVFQYNPVFKDDLLIDHSHPISAEQLNIIKHNFSAGYSAGCSDFPREIHSMINLVDGVIKEKKLGDFIEFCGYHLFFEGFATPKCLYALGFIQAYLLKAFGEYRNLIQSLENSIPVVKVEEWTSEDEIEESIFLEVTQEDEFTEEEPDEEVANEPDVTHDLPLFSPTDEVEKATFDKIPLDYPVEEIISLWMILLEVWKCRPVNSIQVFFEPEEVLELLGCMFDDSKKKGMLPQSEFKFYSLPPGKYERILNMLMHVTYKLNTDRNNINLERYCEALIGTFSCYSKTKVTSLKSNINKERGNIIQSIKSLPNSDLLNDFFKTLGKVNEYKI</sequence>
<gene>
    <name evidence="1" type="ORF">SAMN04487995_3557</name>
</gene>
<dbReference type="OrthoDB" id="922684at2"/>
<dbReference type="AlphaFoldDB" id="A0A1H6WL06"/>
<dbReference type="Proteomes" id="UP000199532">
    <property type="component" value="Unassembled WGS sequence"/>
</dbReference>